<name>A0A2H0UJ36_9BACT</name>
<evidence type="ECO:0000313" key="9">
    <source>
        <dbReference type="Proteomes" id="UP000230706"/>
    </source>
</evidence>
<evidence type="ECO:0000313" key="8">
    <source>
        <dbReference type="EMBL" id="PIR86413.1"/>
    </source>
</evidence>
<dbReference type="Gene3D" id="3.40.390.30">
    <property type="entry name" value="Metalloproteases ('zincins'), catalytic domain"/>
    <property type="match status" value="1"/>
</dbReference>
<evidence type="ECO:0000256" key="4">
    <source>
        <dbReference type="ARBA" id="ARBA00022723"/>
    </source>
</evidence>
<keyword evidence="6" id="KW-0378">Hydrolase</keyword>
<dbReference type="Pfam" id="PF02130">
    <property type="entry name" value="YbeY"/>
    <property type="match status" value="1"/>
</dbReference>
<comment type="cofactor">
    <cofactor evidence="1">
        <name>Zn(2+)</name>
        <dbReference type="ChEBI" id="CHEBI:29105"/>
    </cofactor>
</comment>
<protein>
    <submittedName>
        <fullName evidence="8">rRNA maturation RNase YbeY</fullName>
    </submittedName>
</protein>
<keyword evidence="3" id="KW-0540">Nuclease</keyword>
<dbReference type="GO" id="GO:0004519">
    <property type="term" value="F:endonuclease activity"/>
    <property type="evidence" value="ECO:0007669"/>
    <property type="project" value="UniProtKB-KW"/>
</dbReference>
<evidence type="ECO:0000256" key="3">
    <source>
        <dbReference type="ARBA" id="ARBA00022722"/>
    </source>
</evidence>
<keyword evidence="7" id="KW-0862">Zinc</keyword>
<dbReference type="EMBL" id="PFBF01000022">
    <property type="protein sequence ID" value="PIR86413.1"/>
    <property type="molecule type" value="Genomic_DNA"/>
</dbReference>
<keyword evidence="4" id="KW-0479">Metal-binding</keyword>
<dbReference type="InterPro" id="IPR023091">
    <property type="entry name" value="MetalPrtase_cat_dom_sf_prd"/>
</dbReference>
<keyword evidence="5" id="KW-0255">Endonuclease</keyword>
<dbReference type="GO" id="GO:0004222">
    <property type="term" value="F:metalloendopeptidase activity"/>
    <property type="evidence" value="ECO:0007669"/>
    <property type="project" value="InterPro"/>
</dbReference>
<evidence type="ECO:0000256" key="6">
    <source>
        <dbReference type="ARBA" id="ARBA00022801"/>
    </source>
</evidence>
<dbReference type="NCBIfam" id="TIGR00043">
    <property type="entry name" value="rRNA maturation RNase YbeY"/>
    <property type="match status" value="1"/>
</dbReference>
<comment type="similarity">
    <text evidence="2">Belongs to the endoribonuclease YbeY family.</text>
</comment>
<reference evidence="9" key="1">
    <citation type="submission" date="2017-09" db="EMBL/GenBank/DDBJ databases">
        <title>Depth-based differentiation of microbial function through sediment-hosted aquifers and enrichment of novel symbionts in the deep terrestrial subsurface.</title>
        <authorList>
            <person name="Probst A.J."/>
            <person name="Ladd B."/>
            <person name="Jarett J.K."/>
            <person name="Geller-Mcgrath D.E."/>
            <person name="Sieber C.M.K."/>
            <person name="Emerson J.B."/>
            <person name="Anantharaman K."/>
            <person name="Thomas B.C."/>
            <person name="Malmstrom R."/>
            <person name="Stieglmeier M."/>
            <person name="Klingl A."/>
            <person name="Woyke T."/>
            <person name="Ryan C.M."/>
            <person name="Banfield J.F."/>
        </authorList>
    </citation>
    <scope>NUCLEOTIDE SEQUENCE [LARGE SCALE GENOMIC DNA]</scope>
</reference>
<dbReference type="Proteomes" id="UP000230706">
    <property type="component" value="Unassembled WGS sequence"/>
</dbReference>
<feature type="non-terminal residue" evidence="8">
    <location>
        <position position="1"/>
    </location>
</feature>
<comment type="caution">
    <text evidence="8">The sequence shown here is derived from an EMBL/GenBank/DDBJ whole genome shotgun (WGS) entry which is preliminary data.</text>
</comment>
<dbReference type="GO" id="GO:0006364">
    <property type="term" value="P:rRNA processing"/>
    <property type="evidence" value="ECO:0007669"/>
    <property type="project" value="InterPro"/>
</dbReference>
<organism evidence="8 9">
    <name type="scientific">Candidatus Kaiserbacteria bacterium CG10_big_fil_rev_8_21_14_0_10_43_70</name>
    <dbReference type="NCBI Taxonomy" id="1974605"/>
    <lineage>
        <taxon>Bacteria</taxon>
        <taxon>Candidatus Kaiseribacteriota</taxon>
    </lineage>
</organism>
<accession>A0A2H0UJ36</accession>
<evidence type="ECO:0000256" key="2">
    <source>
        <dbReference type="ARBA" id="ARBA00010875"/>
    </source>
</evidence>
<dbReference type="GO" id="GO:0046872">
    <property type="term" value="F:metal ion binding"/>
    <property type="evidence" value="ECO:0007669"/>
    <property type="project" value="UniProtKB-KW"/>
</dbReference>
<gene>
    <name evidence="8" type="primary">ybeY</name>
    <name evidence="8" type="ORF">COU13_01075</name>
</gene>
<evidence type="ECO:0000256" key="7">
    <source>
        <dbReference type="ARBA" id="ARBA00022833"/>
    </source>
</evidence>
<proteinExistence type="inferred from homology"/>
<dbReference type="InterPro" id="IPR002036">
    <property type="entry name" value="YbeY"/>
</dbReference>
<evidence type="ECO:0000256" key="1">
    <source>
        <dbReference type="ARBA" id="ARBA00001947"/>
    </source>
</evidence>
<dbReference type="SUPFAM" id="SSF55486">
    <property type="entry name" value="Metalloproteases ('zincins'), catalytic domain"/>
    <property type="match status" value="1"/>
</dbReference>
<sequence>QRLNSEHRNKKYTTNVLAFPIAQNEGEIFINVRKAEQEAKALSTTKMERITYLFVHACLHLKGLDHGKKMDALELSVMKRVERQI</sequence>
<dbReference type="AlphaFoldDB" id="A0A2H0UJ36"/>
<evidence type="ECO:0000256" key="5">
    <source>
        <dbReference type="ARBA" id="ARBA00022759"/>
    </source>
</evidence>